<keyword evidence="5 8" id="KW-0812">Transmembrane</keyword>
<evidence type="ECO:0000256" key="1">
    <source>
        <dbReference type="ARBA" id="ARBA00004141"/>
    </source>
</evidence>
<feature type="transmembrane region" description="Helical" evidence="8">
    <location>
        <begin position="180"/>
        <end position="199"/>
    </location>
</feature>
<reference evidence="9 10" key="1">
    <citation type="journal article" date="2014" name="BMC Genomics">
        <title>Comparison of environmental and isolate Sulfobacillus genomes reveals diverse carbon, sulfur, nitrogen, and hydrogen metabolisms.</title>
        <authorList>
            <person name="Justice N.B."/>
            <person name="Norman A."/>
            <person name="Brown C.T."/>
            <person name="Singh A."/>
            <person name="Thomas B.C."/>
            <person name="Banfield J.F."/>
        </authorList>
    </citation>
    <scope>NUCLEOTIDE SEQUENCE [LARGE SCALE GENOMIC DNA]</scope>
    <source>
        <strain evidence="9">AMDSBA3</strain>
    </source>
</reference>
<dbReference type="EMBL" id="PXYV01000026">
    <property type="protein sequence ID" value="PSR21836.1"/>
    <property type="molecule type" value="Genomic_DNA"/>
</dbReference>
<dbReference type="GO" id="GO:0016020">
    <property type="term" value="C:membrane"/>
    <property type="evidence" value="ECO:0007669"/>
    <property type="project" value="UniProtKB-SubCell"/>
</dbReference>
<feature type="transmembrane region" description="Helical" evidence="8">
    <location>
        <begin position="35"/>
        <end position="58"/>
    </location>
</feature>
<comment type="caution">
    <text evidence="9">The sequence shown here is derived from an EMBL/GenBank/DDBJ whole genome shotgun (WGS) entry which is preliminary data.</text>
</comment>
<comment type="similarity">
    <text evidence="2">Belongs to the amino acid-polyamine-organocation (APC) superfamily. Spore germination protein (SGP) (TC 2.A.3.9) family.</text>
</comment>
<evidence type="ECO:0000256" key="6">
    <source>
        <dbReference type="ARBA" id="ARBA00022989"/>
    </source>
</evidence>
<feature type="transmembrane region" description="Helical" evidence="8">
    <location>
        <begin position="211"/>
        <end position="233"/>
    </location>
</feature>
<evidence type="ECO:0000256" key="4">
    <source>
        <dbReference type="ARBA" id="ARBA00022544"/>
    </source>
</evidence>
<accession>A0A2T2WHY4</accession>
<evidence type="ECO:0000256" key="2">
    <source>
        <dbReference type="ARBA" id="ARBA00007998"/>
    </source>
</evidence>
<evidence type="ECO:0000256" key="8">
    <source>
        <dbReference type="SAM" id="Phobius"/>
    </source>
</evidence>
<gene>
    <name evidence="9" type="ORF">C7B45_09095</name>
</gene>
<dbReference type="Gene3D" id="1.20.1740.10">
    <property type="entry name" value="Amino acid/polyamine transporter I"/>
    <property type="match status" value="1"/>
</dbReference>
<dbReference type="Proteomes" id="UP000241848">
    <property type="component" value="Unassembled WGS sequence"/>
</dbReference>
<dbReference type="AlphaFoldDB" id="A0A2T2WHY4"/>
<feature type="transmembrane region" description="Helical" evidence="8">
    <location>
        <begin position="147"/>
        <end position="168"/>
    </location>
</feature>
<feature type="transmembrane region" description="Helical" evidence="8">
    <location>
        <begin position="6"/>
        <end position="23"/>
    </location>
</feature>
<keyword evidence="3" id="KW-0813">Transport</keyword>
<feature type="transmembrane region" description="Helical" evidence="8">
    <location>
        <begin position="336"/>
        <end position="358"/>
    </location>
</feature>
<evidence type="ECO:0000256" key="5">
    <source>
        <dbReference type="ARBA" id="ARBA00022692"/>
    </source>
</evidence>
<dbReference type="GO" id="GO:0009847">
    <property type="term" value="P:spore germination"/>
    <property type="evidence" value="ECO:0007669"/>
    <property type="project" value="InterPro"/>
</dbReference>
<evidence type="ECO:0000313" key="9">
    <source>
        <dbReference type="EMBL" id="PSR21836.1"/>
    </source>
</evidence>
<feature type="transmembrane region" description="Helical" evidence="8">
    <location>
        <begin position="307"/>
        <end position="330"/>
    </location>
</feature>
<dbReference type="Pfam" id="PF03845">
    <property type="entry name" value="Spore_permease"/>
    <property type="match status" value="1"/>
</dbReference>
<name>A0A2T2WHY4_9FIRM</name>
<evidence type="ECO:0000256" key="7">
    <source>
        <dbReference type="ARBA" id="ARBA00023136"/>
    </source>
</evidence>
<proteinExistence type="inferred from homology"/>
<feature type="transmembrane region" description="Helical" evidence="8">
    <location>
        <begin position="265"/>
        <end position="286"/>
    </location>
</feature>
<comment type="subcellular location">
    <subcellularLocation>
        <location evidence="1">Membrane</location>
        <topology evidence="1">Multi-pass membrane protein</topology>
    </subcellularLocation>
</comment>
<keyword evidence="7 8" id="KW-0472">Membrane</keyword>
<dbReference type="PANTHER" id="PTHR34975">
    <property type="entry name" value="SPORE GERMINATION PROTEIN A2"/>
    <property type="match status" value="1"/>
</dbReference>
<evidence type="ECO:0000313" key="10">
    <source>
        <dbReference type="Proteomes" id="UP000241848"/>
    </source>
</evidence>
<dbReference type="InterPro" id="IPR004761">
    <property type="entry name" value="Spore_GerAB"/>
</dbReference>
<organism evidence="9 10">
    <name type="scientific">Sulfobacillus acidophilus</name>
    <dbReference type="NCBI Taxonomy" id="53633"/>
    <lineage>
        <taxon>Bacteria</taxon>
        <taxon>Bacillati</taxon>
        <taxon>Bacillota</taxon>
        <taxon>Clostridia</taxon>
        <taxon>Eubacteriales</taxon>
        <taxon>Clostridiales Family XVII. Incertae Sedis</taxon>
        <taxon>Sulfobacillus</taxon>
    </lineage>
</organism>
<sequence>MNAWQFGLIVVASYLGVGIFQFPRELATFGGPDACWSYLLLTTGYFLLIYLFLKIAAIDPEHSFGHLTSDLLTPLLGFSIRWFRIGVHLLLAVVVVANFGQVLRTYFLMGTPQWALEGALVGTALYAAWYGTAVLGRTLETGFVPTLLASLLIGLLVIGRMRFAWAILPSSHIAVRPTLLGAYHSAYLFIGFEMLVQLYRHVRVDQRRAAVRWALSLYSATAAFFAFGFVLVMGTEGPAALMQAQWPPVSALRLANLRGFFINKLGLLVVVVWGLFTMGFVAVRFWCLSHDLTETGDGRVSSTYYHLALVATALTTLLISQLLSNVVVLVHLFQVWGLPIILGYLLAMPMLILPTVWLRNRFRPRLAPSPPH</sequence>
<dbReference type="PANTHER" id="PTHR34975:SF2">
    <property type="entry name" value="SPORE GERMINATION PROTEIN A2"/>
    <property type="match status" value="1"/>
</dbReference>
<evidence type="ECO:0000256" key="3">
    <source>
        <dbReference type="ARBA" id="ARBA00022448"/>
    </source>
</evidence>
<protein>
    <submittedName>
        <fullName evidence="9">Uncharacterized protein</fullName>
    </submittedName>
</protein>
<keyword evidence="4" id="KW-0309">Germination</keyword>
<keyword evidence="6 8" id="KW-1133">Transmembrane helix</keyword>
<feature type="transmembrane region" description="Helical" evidence="8">
    <location>
        <begin position="114"/>
        <end position="135"/>
    </location>
</feature>
<feature type="transmembrane region" description="Helical" evidence="8">
    <location>
        <begin position="89"/>
        <end position="108"/>
    </location>
</feature>